<dbReference type="Gene3D" id="2.60.120.10">
    <property type="entry name" value="Jelly Rolls"/>
    <property type="match status" value="2"/>
</dbReference>
<feature type="compositionally biased region" description="Acidic residues" evidence="2">
    <location>
        <begin position="705"/>
        <end position="719"/>
    </location>
</feature>
<dbReference type="InterPro" id="IPR014710">
    <property type="entry name" value="RmlC-like_jellyroll"/>
</dbReference>
<feature type="repeat" description="ANK" evidence="1">
    <location>
        <begin position="543"/>
        <end position="575"/>
    </location>
</feature>
<dbReference type="PROSITE" id="PS50088">
    <property type="entry name" value="ANK_REPEAT"/>
    <property type="match status" value="7"/>
</dbReference>
<evidence type="ECO:0000256" key="2">
    <source>
        <dbReference type="SAM" id="MobiDB-lite"/>
    </source>
</evidence>
<accession>A0A8J5XHR4</accession>
<feature type="compositionally biased region" description="Gly residues" evidence="2">
    <location>
        <begin position="2594"/>
        <end position="2603"/>
    </location>
</feature>
<feature type="repeat" description="ANK" evidence="1">
    <location>
        <begin position="2238"/>
        <end position="2270"/>
    </location>
</feature>
<keyword evidence="6" id="KW-1185">Reference proteome</keyword>
<feature type="compositionally biased region" description="Low complexity" evidence="2">
    <location>
        <begin position="1075"/>
        <end position="1086"/>
    </location>
</feature>
<feature type="transmembrane region" description="Helical" evidence="3">
    <location>
        <begin position="1801"/>
        <end position="1824"/>
    </location>
</feature>
<evidence type="ECO:0000313" key="5">
    <source>
        <dbReference type="EMBL" id="KAG8463335.1"/>
    </source>
</evidence>
<dbReference type="PANTHER" id="PTHR45743:SF2">
    <property type="entry name" value="POTASSIUM CHANNEL AKT1"/>
    <property type="match status" value="1"/>
</dbReference>
<evidence type="ECO:0000256" key="1">
    <source>
        <dbReference type="PROSITE-ProRule" id="PRU00023"/>
    </source>
</evidence>
<dbReference type="InterPro" id="IPR000595">
    <property type="entry name" value="cNMP-bd_dom"/>
</dbReference>
<keyword evidence="1" id="KW-0040">ANK repeat</keyword>
<feature type="repeat" description="ANK" evidence="1">
    <location>
        <begin position="349"/>
        <end position="381"/>
    </location>
</feature>
<name>A0A8J5XHR4_DIALT</name>
<dbReference type="SUPFAM" id="SSF51206">
    <property type="entry name" value="cAMP-binding domain-like"/>
    <property type="match status" value="2"/>
</dbReference>
<feature type="region of interest" description="Disordered" evidence="2">
    <location>
        <begin position="1075"/>
        <end position="1117"/>
    </location>
</feature>
<dbReference type="Gene3D" id="1.25.40.20">
    <property type="entry name" value="Ankyrin repeat-containing domain"/>
    <property type="match status" value="6"/>
</dbReference>
<protein>
    <recommendedName>
        <fullName evidence="4">Cyclic nucleotide-binding domain-containing protein</fullName>
    </recommendedName>
</protein>
<dbReference type="SMART" id="SM00100">
    <property type="entry name" value="cNMP"/>
    <property type="match status" value="2"/>
</dbReference>
<dbReference type="CDD" id="cd00038">
    <property type="entry name" value="CAP_ED"/>
    <property type="match status" value="2"/>
</dbReference>
<dbReference type="PROSITE" id="PS50297">
    <property type="entry name" value="ANK_REP_REGION"/>
    <property type="match status" value="6"/>
</dbReference>
<feature type="region of interest" description="Disordered" evidence="2">
    <location>
        <begin position="955"/>
        <end position="1029"/>
    </location>
</feature>
<dbReference type="InterPro" id="IPR002110">
    <property type="entry name" value="Ankyrin_rpt"/>
</dbReference>
<dbReference type="GO" id="GO:0005249">
    <property type="term" value="F:voltage-gated potassium channel activity"/>
    <property type="evidence" value="ECO:0007669"/>
    <property type="project" value="InterPro"/>
</dbReference>
<feature type="compositionally biased region" description="Basic and acidic residues" evidence="2">
    <location>
        <begin position="2604"/>
        <end position="2613"/>
    </location>
</feature>
<feature type="domain" description="Cyclic nucleotide-binding" evidence="4">
    <location>
        <begin position="150"/>
        <end position="271"/>
    </location>
</feature>
<feature type="compositionally biased region" description="Acidic residues" evidence="2">
    <location>
        <begin position="910"/>
        <end position="920"/>
    </location>
</feature>
<feature type="transmembrane region" description="Helical" evidence="3">
    <location>
        <begin position="20"/>
        <end position="42"/>
    </location>
</feature>
<dbReference type="InterPro" id="IPR018490">
    <property type="entry name" value="cNMP-bd_dom_sf"/>
</dbReference>
<feature type="transmembrane region" description="Helical" evidence="3">
    <location>
        <begin position="1690"/>
        <end position="1712"/>
    </location>
</feature>
<feature type="repeat" description="ANK" evidence="1">
    <location>
        <begin position="2271"/>
        <end position="2303"/>
    </location>
</feature>
<feature type="transmembrane region" description="Helical" evidence="3">
    <location>
        <begin position="1586"/>
        <end position="1604"/>
    </location>
</feature>
<dbReference type="InterPro" id="IPR036770">
    <property type="entry name" value="Ankyrin_rpt-contain_sf"/>
</dbReference>
<dbReference type="OrthoDB" id="426293at2759"/>
<comment type="caution">
    <text evidence="5">The sequence shown here is derived from an EMBL/GenBank/DDBJ whole genome shotgun (WGS) entry which is preliminary data.</text>
</comment>
<sequence>MLAGVPGLFEPTETSAVRSYMMAQYMAWSGVASMGYASITLVKQSEIWFGSLIILVQIVFYAYVLGTLFHYLVRTDEKTVRFKELLKAVEEYATRRRLPPSVSRKMAAHFEFQHRKQSSGTEAIFLQLPLSLRLRVASARYHAQIEHAWVFLGCNAQFLSQLVMVLKERYAMPLEMLFDRGDGSRELLWCTSGTLHVRKGDAHIATLRSDLGVAPIVGEVAFILGIVQPYTVTATGASEVTLLVLSVSDFDEIITSYPEQADVLLQNLLRRFTLSRDGTDLGRGLEPDATMSEDERAEFEGLRELVRLALLDRNDEALTQMTYAASEGDVDRVRALAARGLNLNAGDYDNRTTLHLACSEGNARVVALLCQLGANPNVRDRWGSAPIESAVDNKHEAVLDVLHHAGIVLDVADPARLLCDAASRGDLDRLNRLLENGIAANLGDFDGRTPLHLAAAAGNMRVVEFLVAKLADVSTESRDGATAADDAVAAERALVTQLLVRSGARPNPLTMLKSLCEAAAAGDVNLVRFLVETGVSLDAGDYDGRTALHLACAAGSISTTHFLIGAMADVEARDRWGKPPLIDALWTSNECAALLVQQCNAKLPPQHAHNDELLALFEAAAARDMYATNRKLNARAARRKQLQLLKRHRSRELGLALKALLDAVSSMYRAARPLYALLLKHAERWIETYGQTGNGSDADSQASCSDDDWSDYDSDDEVPDGARGSRSHSRGESVDADGGAMAAVGERAHAHGEGPAAVDPAAAAKNFIRLVLRLPQAEKALGALSLAFRARLSPDTFAPLDRAERLEREHVAMIGLLVEAFELDAQLAESVCDEIYAELAQLLGPSAPRRPRARRGRTRQFGGSVRACVSAGGTGTGPGTGGLWCKGGALSPLDQQAPAHSLRPSGASERDDEGEPDGLDEGSCTFLSQVGYVAAFCSEALIALLVRAGDTDGGVDAEPPAAPPGRASAKRKSDRELAADVPAAEALTPANRPLRRSLIDRWLGNAPPPPRAHDSASRADGGPLAAPRGRHADTQLEALSGSQPPDGGGGWAKQARRFSAISALSALSTRLGRRSAASSADGSHGSVNAAWGPSTPSGRRRNANGQAGSRGRAAAGPTRVDLRAEVAPAAALLEGLFAVFDSTGRGVIRVRDLRSLQGSLGEMGGQEIKSLLAHLFDASSSGLGGVDGGKPGGPKGARQLSKVQFYAGASSWIFSREGDEDAESGGLVAHGAARAGAGGNKVVPTLRLGARGAAPERANDGPDGDGATDAAPTYTLAVDRTLRVQLASAHYLAALADAIQMRIDLGRLRRDEAVDSDALVSLILNAVAIDPKLVRRSDVEAWALDELHLDVSARGIERDAPEQRNSLRAVLGAAAGALEDFAASRVSTASSTARVERASGAGASTRRSSAGASASRPLVAAAASDAGAPRVRARWRELVSALRARSAQLRLAEKAAGAVGAAAGVRTPLVTDWVGALRARLGLKPPAASSDAALLTAAATAAAAAGLADAEVAGDGRDADGGSVRAAAAAQAASAVSAGGKPWYIISHVGATNAALTRVFLCLFTWELLVQPATLCFWANTRSLTWLFYLSHALDALYIVRIALRLHTSFVNAKSVIIYDPVEIRAHYLATEFTYDALFTLPLSAFSLALSARPQTAYALRLPRLGLARYVGRAYIAWEKRQADNDLATGIMRFLSIIIVVGHFAACVWNLLGFEFDGIATLELHDGPPVDPTYMRTWPAQYNGLFHEGGATTENDLLSADVSEAWTLVQRYSIALYLSLSMLSGLGINHLPTNYVEIATYLLMLICSMTVYAWAVGGISALVMKQDDEIVSKRGQLELVHAYLTHIDVPAELKAHVEGFFHARLRDASFSSVRDEDIAGMMPIALQIEVSRHTNRQLIGEAKLLRGCSDAFIDRLSSLLRERALEPETQLFREGEVCKELFFVESGSVELWQGANPPGTVSGDEDDDNELQLALASDTVGDLAFVFGIRHFNSGRTASDVETRVFVLSADSYRILLKTFPLQEDKVMDNAMLQYDGMLTGRSGKSKASSTKSSALGSVMSESQTASRCATSTAGSAAGTLLTAAQTDEEAIQKVITTAKKRREDMHVVRLCEAAAKGDLEKIQRILSSNRIDVNRGDYDKRRPLHLAACEGQIKVIELLIVAQADVNVKDRFDGTPLADALRHRKLAAAELLHRHGAFRDTTNLSEQLCYCAADPKRVEELDFHMRFQTDFSASNYELRTALHVAASNGNTAAARMLIDAKADVNAVDRRGRTPLYDAFSQRHADTSELLLARGALMGTFDAALHMCYAAATDDLNTLSRLIKHRCSVNTADYDKRTPLHLAASNARVAACTLLLEQPGINMAAEDLFGNTALDDAEREDTPDQPIVRALLRARGVPIGSHEMTMAVTLTHTEEIKADVEAKQTDVQRDVTDETGAFCEWVREQGAASSRMHRMVEGALRLEVDQGEVLTDAYPKFWHELQSYADAHPARLRMVHGDLKEALASWASRAVENRFDISMVGDLERRLAHLMELTTGVAKHLERLAQTDFTPRGSQAVAERNAATNARAPERFFSRRGSGAQAEPHLRRPSVNGARGGGDGGAGGKHDRDRAAC</sequence>
<feature type="compositionally biased region" description="Low complexity" evidence="2">
    <location>
        <begin position="1103"/>
        <end position="1116"/>
    </location>
</feature>
<dbReference type="Gene3D" id="1.10.287.630">
    <property type="entry name" value="Helix hairpin bin"/>
    <property type="match status" value="1"/>
</dbReference>
<feature type="repeat" description="ANK" evidence="1">
    <location>
        <begin position="446"/>
        <end position="478"/>
    </location>
</feature>
<feature type="region of interest" description="Disordered" evidence="2">
    <location>
        <begin position="2552"/>
        <end position="2613"/>
    </location>
</feature>
<dbReference type="Proteomes" id="UP000751190">
    <property type="component" value="Unassembled WGS sequence"/>
</dbReference>
<feature type="repeat" description="ANK" evidence="1">
    <location>
        <begin position="2140"/>
        <end position="2172"/>
    </location>
</feature>
<dbReference type="SMART" id="SM00248">
    <property type="entry name" value="ANK"/>
    <property type="match status" value="14"/>
</dbReference>
<reference evidence="5" key="1">
    <citation type="submission" date="2021-05" db="EMBL/GenBank/DDBJ databases">
        <title>The genome of the haptophyte Pavlova lutheri (Diacronema luteri, Pavlovales) - a model for lipid biosynthesis in eukaryotic algae.</title>
        <authorList>
            <person name="Hulatt C.J."/>
            <person name="Posewitz M.C."/>
        </authorList>
    </citation>
    <scope>NUCLEOTIDE SEQUENCE</scope>
    <source>
        <strain evidence="5">NIVA-4/92</strain>
    </source>
</reference>
<dbReference type="InterPro" id="IPR045319">
    <property type="entry name" value="KAT/AKT"/>
</dbReference>
<dbReference type="Gene3D" id="1.10.287.70">
    <property type="match status" value="1"/>
</dbReference>
<organism evidence="5 6">
    <name type="scientific">Diacronema lutheri</name>
    <name type="common">Unicellular marine alga</name>
    <name type="synonym">Monochrysis lutheri</name>
    <dbReference type="NCBI Taxonomy" id="2081491"/>
    <lineage>
        <taxon>Eukaryota</taxon>
        <taxon>Haptista</taxon>
        <taxon>Haptophyta</taxon>
        <taxon>Pavlovophyceae</taxon>
        <taxon>Pavlovales</taxon>
        <taxon>Pavlovaceae</taxon>
        <taxon>Diacronema</taxon>
    </lineage>
</organism>
<dbReference type="SUPFAM" id="SSF81324">
    <property type="entry name" value="Voltage-gated potassium channels"/>
    <property type="match status" value="1"/>
</dbReference>
<dbReference type="PROSITE" id="PS50042">
    <property type="entry name" value="CNMP_BINDING_3"/>
    <property type="match status" value="2"/>
</dbReference>
<feature type="transmembrane region" description="Helical" evidence="3">
    <location>
        <begin position="49"/>
        <end position="73"/>
    </location>
</feature>
<feature type="region of interest" description="Disordered" evidence="2">
    <location>
        <begin position="894"/>
        <end position="922"/>
    </location>
</feature>
<keyword evidence="3" id="KW-0472">Membrane</keyword>
<evidence type="ECO:0000259" key="4">
    <source>
        <dbReference type="PROSITE" id="PS50042"/>
    </source>
</evidence>
<dbReference type="PANTHER" id="PTHR45743">
    <property type="entry name" value="POTASSIUM CHANNEL AKT1"/>
    <property type="match status" value="1"/>
</dbReference>
<feature type="repeat" description="ANK" evidence="1">
    <location>
        <begin position="2335"/>
        <end position="2368"/>
    </location>
</feature>
<feature type="transmembrane region" description="Helical" evidence="3">
    <location>
        <begin position="1772"/>
        <end position="1789"/>
    </location>
</feature>
<evidence type="ECO:0000313" key="6">
    <source>
        <dbReference type="Proteomes" id="UP000751190"/>
    </source>
</evidence>
<dbReference type="Pfam" id="PF12796">
    <property type="entry name" value="Ank_2"/>
    <property type="match status" value="6"/>
</dbReference>
<evidence type="ECO:0000256" key="3">
    <source>
        <dbReference type="SAM" id="Phobius"/>
    </source>
</evidence>
<keyword evidence="3" id="KW-0812">Transmembrane</keyword>
<gene>
    <name evidence="5" type="ORF">KFE25_004846</name>
</gene>
<dbReference type="SUPFAM" id="SSF48403">
    <property type="entry name" value="Ankyrin repeat"/>
    <property type="match status" value="2"/>
</dbReference>
<feature type="region of interest" description="Disordered" evidence="2">
    <location>
        <begin position="690"/>
        <end position="738"/>
    </location>
</feature>
<dbReference type="EMBL" id="JAGTXO010000016">
    <property type="protein sequence ID" value="KAG8463335.1"/>
    <property type="molecule type" value="Genomic_DNA"/>
</dbReference>
<keyword evidence="3" id="KW-1133">Transmembrane helix</keyword>
<feature type="domain" description="Cyclic nucleotide-binding" evidence="4">
    <location>
        <begin position="1904"/>
        <end position="1999"/>
    </location>
</feature>
<proteinExistence type="predicted"/>